<dbReference type="PANTHER" id="PTHR36173:SF2">
    <property type="entry name" value="RIBONUCLEASE VAPC16"/>
    <property type="match status" value="1"/>
</dbReference>
<dbReference type="RefSeq" id="WP_048498141.1">
    <property type="nucleotide sequence ID" value="NZ_LFNG01000001.1"/>
</dbReference>
<dbReference type="InterPro" id="IPR052919">
    <property type="entry name" value="TA_system_RNase"/>
</dbReference>
<sequence length="137" mass="16051">MRFLLDTNIIIFMLLGKTESISHEVEDIISDFSNTLCVSSASIIETILLHKTHKIRLGFKVEELTNVIEDQLYLNILHTKDEHLKTYSQLEIIPNHKDQIDHFIISQAISEKMILVSSDRKFKEYSTQKLEFVFNKR</sequence>
<dbReference type="EMBL" id="LFNG01000001">
    <property type="protein sequence ID" value="KMQ72616.1"/>
    <property type="molecule type" value="Genomic_DNA"/>
</dbReference>
<evidence type="ECO:0000313" key="3">
    <source>
        <dbReference type="Proteomes" id="UP000035900"/>
    </source>
</evidence>
<accession>A0A0J7J3V6</accession>
<protein>
    <recommendedName>
        <fullName evidence="1">PIN domain-containing protein</fullName>
    </recommendedName>
</protein>
<dbReference type="Pfam" id="PF01850">
    <property type="entry name" value="PIN"/>
    <property type="match status" value="1"/>
</dbReference>
<dbReference type="OrthoDB" id="9798990at2"/>
<gene>
    <name evidence="2" type="ORF">ACM44_00515</name>
</gene>
<evidence type="ECO:0000313" key="2">
    <source>
        <dbReference type="EMBL" id="KMQ72616.1"/>
    </source>
</evidence>
<dbReference type="SUPFAM" id="SSF88723">
    <property type="entry name" value="PIN domain-like"/>
    <property type="match status" value="1"/>
</dbReference>
<organism evidence="2 3">
    <name type="scientific">Chryseobacterium koreense CCUG 49689</name>
    <dbReference type="NCBI Taxonomy" id="1304281"/>
    <lineage>
        <taxon>Bacteria</taxon>
        <taxon>Pseudomonadati</taxon>
        <taxon>Bacteroidota</taxon>
        <taxon>Flavobacteriia</taxon>
        <taxon>Flavobacteriales</taxon>
        <taxon>Weeksellaceae</taxon>
        <taxon>Chryseobacterium group</taxon>
        <taxon>Chryseobacterium</taxon>
    </lineage>
</organism>
<dbReference type="Gene3D" id="3.40.50.1010">
    <property type="entry name" value="5'-nuclease"/>
    <property type="match status" value="1"/>
</dbReference>
<dbReference type="SMART" id="SM00670">
    <property type="entry name" value="PINc"/>
    <property type="match status" value="1"/>
</dbReference>
<dbReference type="Proteomes" id="UP000035900">
    <property type="component" value="Unassembled WGS sequence"/>
</dbReference>
<dbReference type="InterPro" id="IPR029060">
    <property type="entry name" value="PIN-like_dom_sf"/>
</dbReference>
<dbReference type="PANTHER" id="PTHR36173">
    <property type="entry name" value="RIBONUCLEASE VAPC16-RELATED"/>
    <property type="match status" value="1"/>
</dbReference>
<dbReference type="STRING" id="1304281.ACM44_00515"/>
<dbReference type="PATRIC" id="fig|1304281.5.peg.110"/>
<keyword evidence="3" id="KW-1185">Reference proteome</keyword>
<dbReference type="AlphaFoldDB" id="A0A0J7J3V6"/>
<name>A0A0J7J3V6_9FLAO</name>
<evidence type="ECO:0000259" key="1">
    <source>
        <dbReference type="SMART" id="SM00670"/>
    </source>
</evidence>
<reference evidence="2 3" key="1">
    <citation type="journal article" date="2004" name="Int. J. Syst. Evol. Microbiol.">
        <title>Kaistella koreensis gen. nov., sp. nov., a novel member of the Chryseobacterium-Bergeyella-Riemerella branch.</title>
        <authorList>
            <person name="Kim M.K."/>
            <person name="Im W.T."/>
            <person name="Shin Y.K."/>
            <person name="Lim J.H."/>
            <person name="Kim S.H."/>
            <person name="Lee B.C."/>
            <person name="Park M.Y."/>
            <person name="Lee K.Y."/>
            <person name="Lee S.T."/>
        </authorList>
    </citation>
    <scope>NUCLEOTIDE SEQUENCE [LARGE SCALE GENOMIC DNA]</scope>
    <source>
        <strain evidence="2 3">CCUG 49689</strain>
    </source>
</reference>
<comment type="caution">
    <text evidence="2">The sequence shown here is derived from an EMBL/GenBank/DDBJ whole genome shotgun (WGS) entry which is preliminary data.</text>
</comment>
<feature type="domain" description="PIN" evidence="1">
    <location>
        <begin position="1"/>
        <end position="124"/>
    </location>
</feature>
<proteinExistence type="predicted"/>
<dbReference type="InterPro" id="IPR002716">
    <property type="entry name" value="PIN_dom"/>
</dbReference>
<dbReference type="CDD" id="cd09872">
    <property type="entry name" value="PIN_Sll0205-like"/>
    <property type="match status" value="1"/>
</dbReference>
<dbReference type="InterPro" id="IPR041705">
    <property type="entry name" value="PIN_Sll0205"/>
</dbReference>